<dbReference type="InterPro" id="IPR003458">
    <property type="entry name" value="Phage_T4_Gp38_tail_assem"/>
</dbReference>
<evidence type="ECO:0000313" key="1">
    <source>
        <dbReference type="EMBL" id="TCX11679.1"/>
    </source>
</evidence>
<accession>A0A483GWY5</accession>
<dbReference type="Pfam" id="PF02413">
    <property type="entry name" value="Caudo_TAP"/>
    <property type="match status" value="1"/>
</dbReference>
<dbReference type="InterPro" id="IPR051220">
    <property type="entry name" value="TFA_Chaperone"/>
</dbReference>
<dbReference type="PANTHER" id="PTHR34413:SF2">
    <property type="entry name" value="PROPHAGE TAIL FIBER ASSEMBLY PROTEIN HOMOLOG TFAE-RELATED"/>
    <property type="match status" value="1"/>
</dbReference>
<dbReference type="AlphaFoldDB" id="A0A483GWY5"/>
<dbReference type="PANTHER" id="PTHR34413">
    <property type="entry name" value="PROPHAGE TAIL FIBER ASSEMBLY PROTEIN HOMOLOG TFAE-RELATED-RELATED"/>
    <property type="match status" value="1"/>
</dbReference>
<dbReference type="RefSeq" id="WP_131957047.1">
    <property type="nucleotide sequence ID" value="NZ_VLSS01000034.1"/>
</dbReference>
<protein>
    <submittedName>
        <fullName evidence="1">Tail fiber assembly protein</fullName>
    </submittedName>
</protein>
<sequence length="205" mass="22598">MNKYNTDLPTAKLNKSGIATVAGWLTVYNVEPKQREFQAVTMEYLAAGVGLPAFSYADKPALPGDGFALVRSADEKQWETIADYRGLTAYSTETGQPEIIAFLGELPDTLTLLAPVTAYDKWDGNQWVTDTAAQHADEIAVAEQQKQDLLSEAQQQITGWQTELQLGIISDDDKASLTLWMNYIKDIQAVSTEGAPDIEWPVKPE</sequence>
<comment type="caution">
    <text evidence="1">The sequence shown here is derived from an EMBL/GenBank/DDBJ whole genome shotgun (WGS) entry which is preliminary data.</text>
</comment>
<reference evidence="1" key="1">
    <citation type="submission" date="2019-01" db="EMBL/GenBank/DDBJ databases">
        <authorList>
            <person name="Lista F."/>
            <person name="Anselmo A."/>
        </authorList>
    </citation>
    <scope>NUCLEOTIDE SEQUENCE</scope>
    <source>
        <strain evidence="1">20S</strain>
    </source>
</reference>
<dbReference type="EMBL" id="SDCC01000002">
    <property type="protein sequence ID" value="TCX11679.1"/>
    <property type="molecule type" value="Genomic_DNA"/>
</dbReference>
<proteinExistence type="predicted"/>
<name>A0A483GWY5_KLEPN</name>
<gene>
    <name evidence="1" type="ORF">ETE86_03490</name>
</gene>
<organism evidence="1">
    <name type="scientific">Klebsiella pneumoniae</name>
    <dbReference type="NCBI Taxonomy" id="573"/>
    <lineage>
        <taxon>Bacteria</taxon>
        <taxon>Pseudomonadati</taxon>
        <taxon>Pseudomonadota</taxon>
        <taxon>Gammaproteobacteria</taxon>
        <taxon>Enterobacterales</taxon>
        <taxon>Enterobacteriaceae</taxon>
        <taxon>Klebsiella/Raoultella group</taxon>
        <taxon>Klebsiella</taxon>
        <taxon>Klebsiella pneumoniae complex</taxon>
    </lineage>
</organism>